<name>A0A142IIT7_9CAUD</name>
<reference evidence="1 2" key="1">
    <citation type="submission" date="2016-02" db="EMBL/GenBank/DDBJ databases">
        <title>Complete genome sequence of a polyvalent bacteriophage, SEGD1, simultaneously inhibiting both Salmonella enterica and Escherichia coli O157:H7.</title>
        <authorList>
            <person name="Fan J."/>
            <person name="Ma J."/>
        </authorList>
    </citation>
    <scope>NUCLEOTIDE SEQUENCE [LARGE SCALE GENOMIC DNA]</scope>
</reference>
<dbReference type="Proteomes" id="UP000223976">
    <property type="component" value="Segment"/>
</dbReference>
<protein>
    <submittedName>
        <fullName evidence="1">Uncharacterized protein</fullName>
    </submittedName>
</protein>
<evidence type="ECO:0000313" key="1">
    <source>
        <dbReference type="EMBL" id="AMR59875.1"/>
    </source>
</evidence>
<sequence length="283" mass="32368">MSKDEGKFLRSALERLRVDGASVDALAAAFGFTLPASVEATYPVLRPILPPEEKEAFVRYLLRMGYQSTLVDITPSTDGLNHFNIYSQGRTEIGRMASNFYARPGEYFVTPHGPFRTLEGYYHYLRILDYLMREIDDRTLVMEFDIMRQAVNTWPDIEKLRALDGTDCIRLGRNLKAEIYGGTSYKPGSFTPVTESRFIHALVNKLFILSVDGTSLGNVFAEILRARIPLKHYYMMQGRKIFPAHWDWLPNLIEMIAEHIDPEDSTFDRTELLKKLGIDDGTI</sequence>
<accession>A0A142IIT7</accession>
<proteinExistence type="predicted"/>
<dbReference type="EMBL" id="KU726251">
    <property type="protein sequence ID" value="AMR59875.1"/>
    <property type="molecule type" value="Genomic_DNA"/>
</dbReference>
<gene>
    <name evidence="1" type="ORF">SEGD1_228</name>
</gene>
<evidence type="ECO:0000313" key="2">
    <source>
        <dbReference type="Proteomes" id="UP000223976"/>
    </source>
</evidence>
<organism evidence="1 2">
    <name type="scientific">Enterobacteria phage SEGD1</name>
    <dbReference type="NCBI Taxonomy" id="1805456"/>
    <lineage>
        <taxon>Viruses</taxon>
        <taxon>Duplodnaviria</taxon>
        <taxon>Heunggongvirae</taxon>
        <taxon>Uroviricota</taxon>
        <taxon>Caudoviricetes</taxon>
        <taxon>Chimalliviridae</taxon>
        <taxon>Seoulvirus</taxon>
        <taxon>Seoulvirus SPN3US</taxon>
    </lineage>
</organism>